<evidence type="ECO:0000313" key="6">
    <source>
        <dbReference type="Proteomes" id="UP000558113"/>
    </source>
</evidence>
<accession>A0A7X4YT07</accession>
<comment type="subcellular location">
    <subcellularLocation>
        <location evidence="1">Cell envelope</location>
    </subcellularLocation>
</comment>
<dbReference type="Proteomes" id="UP000558113">
    <property type="component" value="Unassembled WGS sequence"/>
</dbReference>
<dbReference type="SUPFAM" id="SSF101898">
    <property type="entry name" value="NHL repeat"/>
    <property type="match status" value="1"/>
</dbReference>
<gene>
    <name evidence="5" type="ORF">GT003_23780</name>
</gene>
<protein>
    <recommendedName>
        <fullName evidence="4">SLH domain-containing protein</fullName>
    </recommendedName>
</protein>
<dbReference type="InterPro" id="IPR013378">
    <property type="entry name" value="InlB-like_B-rpt"/>
</dbReference>
<proteinExistence type="predicted"/>
<keyword evidence="3" id="KW-0732">Signal</keyword>
<evidence type="ECO:0000313" key="5">
    <source>
        <dbReference type="EMBL" id="NBC72027.1"/>
    </source>
</evidence>
<evidence type="ECO:0000256" key="3">
    <source>
        <dbReference type="SAM" id="SignalP"/>
    </source>
</evidence>
<organism evidence="5 6">
    <name type="scientific">Paenibacillus sacheonensis</name>
    <dbReference type="NCBI Taxonomy" id="742054"/>
    <lineage>
        <taxon>Bacteria</taxon>
        <taxon>Bacillati</taxon>
        <taxon>Bacillota</taxon>
        <taxon>Bacilli</taxon>
        <taxon>Bacillales</taxon>
        <taxon>Paenibacillaceae</taxon>
        <taxon>Paenibacillus</taxon>
    </lineage>
</organism>
<feature type="signal peptide" evidence="3">
    <location>
        <begin position="1"/>
        <end position="25"/>
    </location>
</feature>
<evidence type="ECO:0000256" key="1">
    <source>
        <dbReference type="ARBA" id="ARBA00004196"/>
    </source>
</evidence>
<dbReference type="Gene3D" id="2.60.40.4270">
    <property type="entry name" value="Listeria-Bacteroides repeat domain"/>
    <property type="match status" value="8"/>
</dbReference>
<dbReference type="Pfam" id="PF09479">
    <property type="entry name" value="Flg_new"/>
    <property type="match status" value="10"/>
</dbReference>
<sequence>MKHASKWKGKLASRVLAWVLVISMAVTELPAQQAAASELPVQQTAASILPEQQAATEPIGFRDVSPTDWFYDAAVYVQKHGIFGGTGGGFFSPKGTLTRAMYVTAIGRMAGVDVSEYTTGTFADVQSGTWYAPFVAWAAKKGITAGIGNRTFAPDATVSREQMAAMSLRYFEIYQIPYQTSKRVTTKPGDLADVSPWAVDAVVKLWQAGLFTGDGNGDFNPHAQASRAESAVLFMRNSAVVQAWMNQNQTTGTTDPETGGNGDGNSGNNSGGNGGSNNGGNPGVPNPADYTVSFDSNGGTAVAARRVKEGEALNHLPAPVKEGSIFQGWFRDSDLSLIFANGSTVSADTKLYAKYIDNVSHGVESIPSYSVLDVAPDFTIAVDDETGNLTASEVKAGMTFNDIANPDAAEVTVTGSNGRFTVASATEDGRFEEGNTYQLTLTDDSLSFAGQDETTNIYVFSVAKQETMRIPLNPNMIYLPFAEVRDMMLNGADADSPVVPVVSTTVGDGGSGLAEANASRGTFTYTGDAAIQVGDALAIYEGVRPDLRTVATSGVEDGAVAYVTITAISGNTYTFGNADAKQVLFKPDVLPVSVDADTDGDADNHSIEVESLAMNYSDSLYARFGLSELTTVDVGDFIGFYTGEFAQEGSEVSGYGRITSVTHAAEMLIITYNDATVTDIEHVFDIYQKQALDGDLLLSDEDAAKLEDQMEQQAQASGFVAKAGNYLSGLAMQTKEFKAQPKAMVKALASDESKVKVENLTVAALLGTTLRHIDGRTSGVSASLQVAADIVVEINEDSDLVIHMTGTFLEEMSLGLGVDGDLQGHWDYFWGVPYWYTIDDYVVTVNLDAYTYTGINVTAKIATVEHDKLQSALDDWDKANNGGMLGKVRDIATEIQALIDGVQDTGVDDASLRAQYQEMMENETDWVPLIKKELVDKSMRVAFGIVEVNFTAEFVVHANVNLTIGADFNYTSAKRYSATLRVLSFSGNSDTVSLPGDGNYQFTFYVMGTLGLRAGMHMELKAGIGSVKLNSIGLAVEPGAYVNLWGYFYYQMKKQNGVQSTRSLGALYVEIGIYLESSVGAQLGDGLLSASVPVYDNQWPLYSAGEQKQVVDFAYSQDTAPAVKLAGSASSLSVPQNLLTMSNFDLKTGEMGTQAYDRSRFDIQVDNKNFRYRANTGKIEVVNTDIQVSEGNLVITWKGAPLSYSSDSLTRKIPLQWLARVGDYIIQLDPQNGGMTQVVAAPYNAPITLATPVNRGYTFDGWYWSASGGTKASIPSRMPAQDWTLYAHWIPNTDTPYTVQHYLIDPNTKTAMSPAATETLIGTTGTEIRIASDRFKNQGYGTGTASGVLIKGDGSTVVRVEYYPMNRTMTFDWAYAGAPGSSVTEAAGKNIAARIPVPTRPGYTFAGWSPNVPSAMPASDTAYTARWTAKEDTSYQVVYLLQNIGSDTYTVADTESYRGATDTEAKLTNPSKTYAGFTFDGSIPGTVLAAPIAGKGTTILKLYYKRNTYALTIDYNGSGDTTKVVNVPYGATTGLYLGAPTWQGHAFTGWSPASPATMPAQAVALAAQWTLDNHTVSFDSNGGSTVNAQTVGYGSQVSKPAEPTKDNLTFGGWYGDSALTSAYDFATSVTADFTLYAKWLRSYTVSFDSNEGSEVADQKVNEGDKAAAPSAPTKEGFVFGGWYADSGLTNAYDFETKTVAANMTLYAKWTVAPKNNYTVSFNSNGGTEVAELTVVEGAVATAPGAPTLTGQTFEGWYSDSSLTNRFSFSTTPITANLTLYAKWTINSYTVSFNSNGGSAVAIRTVAYDGTVASPTAPTKNGFAFGGWYSDAGLTAAYDFSTKVRSALTLYAKWTAVYTVSFNSNGGSAVADQHVNNGSNAAAPTAPTKAGYTFVGWYSDAALNEAYLFTERQVIANLTLYAKWSFNSYAVSFDSNGGPAIASQAVVPGGKAAAPSAPKWVGYRFDGWYGDSALTNAYDFSATVTKDMTLYAKWTMTSWLNLGDAMDALVNNQSNVVIDSQGTPYVAALTWNKEVYVKKYMEATGEWQTIGDPTVLDKSWAQVSVTLAMDSQDTLYVAYIAQSMKTVVKRYIAGTWETVGSISEMGDNVSIAFDKDDMPYISYVDVSQSTKNVHVARFKDGTWQKIQSGIGAASIVNTVVALDPNDMPYLFYGYYNVGNSGTKMAMAKYEGESFARSFLSEPPVPSGYWGETFALNPSGLPYVVYTSNSKINVARYTGSAWEAVGTTGFPTSDSMTLNASIAFDSQGTPYVAYRDAANGNRVTVMKYENMSWSVVEYAGLTADNVQWVHLAIDSSDNIYVSYYVPTGGSALGGKVSVMEYDADLH</sequence>
<dbReference type="PROSITE" id="PS51272">
    <property type="entry name" value="SLH"/>
    <property type="match status" value="3"/>
</dbReference>
<evidence type="ECO:0000259" key="4">
    <source>
        <dbReference type="PROSITE" id="PS51272"/>
    </source>
</evidence>
<feature type="chain" id="PRO_5039454448" description="SLH domain-containing protein" evidence="3">
    <location>
        <begin position="26"/>
        <end position="2344"/>
    </location>
</feature>
<feature type="domain" description="SLH" evidence="4">
    <location>
        <begin position="185"/>
        <end position="248"/>
    </location>
</feature>
<feature type="domain" description="SLH" evidence="4">
    <location>
        <begin position="57"/>
        <end position="117"/>
    </location>
</feature>
<feature type="domain" description="SLH" evidence="4">
    <location>
        <begin position="118"/>
        <end position="181"/>
    </location>
</feature>
<dbReference type="Pfam" id="PF00395">
    <property type="entry name" value="SLH"/>
    <property type="match status" value="3"/>
</dbReference>
<feature type="compositionally biased region" description="Gly residues" evidence="2">
    <location>
        <begin position="259"/>
        <end position="282"/>
    </location>
</feature>
<dbReference type="EMBL" id="JAAAMU010000015">
    <property type="protein sequence ID" value="NBC72027.1"/>
    <property type="molecule type" value="Genomic_DNA"/>
</dbReference>
<dbReference type="OrthoDB" id="663332at2"/>
<dbReference type="RefSeq" id="WP_161702591.1">
    <property type="nucleotide sequence ID" value="NZ_JAAAMU010000015.1"/>
</dbReference>
<evidence type="ECO:0000256" key="2">
    <source>
        <dbReference type="SAM" id="MobiDB-lite"/>
    </source>
</evidence>
<keyword evidence="6" id="KW-1185">Reference proteome</keyword>
<dbReference type="NCBIfam" id="TIGR02543">
    <property type="entry name" value="List_Bact_rpt"/>
    <property type="match status" value="7"/>
</dbReference>
<name>A0A7X4YT07_9BACL</name>
<dbReference type="GO" id="GO:0030313">
    <property type="term" value="C:cell envelope"/>
    <property type="evidence" value="ECO:0007669"/>
    <property type="project" value="UniProtKB-SubCell"/>
</dbReference>
<dbReference type="InterPro" id="IPR001119">
    <property type="entry name" value="SLH_dom"/>
</dbReference>
<feature type="region of interest" description="Disordered" evidence="2">
    <location>
        <begin position="249"/>
        <end position="289"/>
    </location>
</feature>
<reference evidence="5 6" key="1">
    <citation type="submission" date="2020-01" db="EMBL/GenBank/DDBJ databases">
        <title>Paenibacillus soybeanensis sp. nov. isolated from the nodules of soybean (Glycine max(L.) Merr).</title>
        <authorList>
            <person name="Wang H."/>
        </authorList>
    </citation>
    <scope>NUCLEOTIDE SEQUENCE [LARGE SCALE GENOMIC DNA]</scope>
    <source>
        <strain evidence="5 6">DSM 23054</strain>
    </source>
</reference>
<comment type="caution">
    <text evidence="5">The sequence shown here is derived from an EMBL/GenBank/DDBJ whole genome shotgun (WGS) entry which is preliminary data.</text>
</comment>
<dbReference type="InterPro" id="IPR042229">
    <property type="entry name" value="Listeria/Bacterioides_rpt_sf"/>
</dbReference>